<comment type="similarity">
    <text evidence="2 6">Belongs to the plant self-incompatibility (S1) protein family.</text>
</comment>
<accession>A0A2U1LN66</accession>
<dbReference type="PANTHER" id="PTHR31232">
    <property type="match status" value="1"/>
</dbReference>
<comment type="caution">
    <text evidence="7">The sequence shown here is derived from an EMBL/GenBank/DDBJ whole genome shotgun (WGS) entry which is preliminary data.</text>
</comment>
<keyword evidence="3 6" id="KW-0713">Self-incompatibility</keyword>
<dbReference type="OrthoDB" id="1848419at2759"/>
<evidence type="ECO:0000256" key="1">
    <source>
        <dbReference type="ARBA" id="ARBA00004613"/>
    </source>
</evidence>
<dbReference type="AlphaFoldDB" id="A0A2U1LN66"/>
<sequence length="151" mass="17652">MKIATIIFVFLYLVFNTNASPVAKTPTANTKKVCLWDHWVIYIFNHIKDPIHVRVKSEDDDLGDHTLALNQNENFSFCENFLLTTMFYADFKWKGKTALFVLFDKNVWPHCGKGSLKKSRVCLWIVRDDGFYVAGEWAPFPDGWTKMYDWS</sequence>
<dbReference type="Proteomes" id="UP000245207">
    <property type="component" value="Unassembled WGS sequence"/>
</dbReference>
<dbReference type="GO" id="GO:0005576">
    <property type="term" value="C:extracellular region"/>
    <property type="evidence" value="ECO:0007669"/>
    <property type="project" value="UniProtKB-SubCell"/>
</dbReference>
<keyword evidence="5 6" id="KW-0732">Signal</keyword>
<name>A0A2U1LN66_ARTAN</name>
<keyword evidence="8" id="KW-1185">Reference proteome</keyword>
<dbReference type="GO" id="GO:0060320">
    <property type="term" value="P:rejection of self pollen"/>
    <property type="evidence" value="ECO:0007669"/>
    <property type="project" value="UniProtKB-KW"/>
</dbReference>
<dbReference type="PANTHER" id="PTHR31232:SF172">
    <property type="entry name" value="S-PROTEIN HOMOLOG"/>
    <property type="match status" value="1"/>
</dbReference>
<gene>
    <name evidence="7" type="ORF">CTI12_AA416000</name>
</gene>
<dbReference type="Pfam" id="PF05938">
    <property type="entry name" value="Self-incomp_S1"/>
    <property type="match status" value="1"/>
</dbReference>
<evidence type="ECO:0000256" key="4">
    <source>
        <dbReference type="ARBA" id="ARBA00022525"/>
    </source>
</evidence>
<evidence type="ECO:0000256" key="3">
    <source>
        <dbReference type="ARBA" id="ARBA00022471"/>
    </source>
</evidence>
<feature type="chain" id="PRO_5025080344" description="S-protein homolog" evidence="6">
    <location>
        <begin position="20"/>
        <end position="151"/>
    </location>
</feature>
<protein>
    <recommendedName>
        <fullName evidence="6">S-protein homolog</fullName>
    </recommendedName>
</protein>
<dbReference type="InterPro" id="IPR010264">
    <property type="entry name" value="Self-incomp_S1"/>
</dbReference>
<evidence type="ECO:0000313" key="7">
    <source>
        <dbReference type="EMBL" id="PWA50439.1"/>
    </source>
</evidence>
<evidence type="ECO:0000256" key="2">
    <source>
        <dbReference type="ARBA" id="ARBA00005581"/>
    </source>
</evidence>
<feature type="signal peptide" evidence="6">
    <location>
        <begin position="1"/>
        <end position="19"/>
    </location>
</feature>
<comment type="subcellular location">
    <subcellularLocation>
        <location evidence="1 6">Secreted</location>
    </subcellularLocation>
</comment>
<keyword evidence="4 6" id="KW-0964">Secreted</keyword>
<evidence type="ECO:0000256" key="6">
    <source>
        <dbReference type="RuleBase" id="RU367044"/>
    </source>
</evidence>
<evidence type="ECO:0000256" key="5">
    <source>
        <dbReference type="ARBA" id="ARBA00022729"/>
    </source>
</evidence>
<proteinExistence type="inferred from homology"/>
<organism evidence="7 8">
    <name type="scientific">Artemisia annua</name>
    <name type="common">Sweet wormwood</name>
    <dbReference type="NCBI Taxonomy" id="35608"/>
    <lineage>
        <taxon>Eukaryota</taxon>
        <taxon>Viridiplantae</taxon>
        <taxon>Streptophyta</taxon>
        <taxon>Embryophyta</taxon>
        <taxon>Tracheophyta</taxon>
        <taxon>Spermatophyta</taxon>
        <taxon>Magnoliopsida</taxon>
        <taxon>eudicotyledons</taxon>
        <taxon>Gunneridae</taxon>
        <taxon>Pentapetalae</taxon>
        <taxon>asterids</taxon>
        <taxon>campanulids</taxon>
        <taxon>Asterales</taxon>
        <taxon>Asteraceae</taxon>
        <taxon>Asteroideae</taxon>
        <taxon>Anthemideae</taxon>
        <taxon>Artemisiinae</taxon>
        <taxon>Artemisia</taxon>
    </lineage>
</organism>
<evidence type="ECO:0000313" key="8">
    <source>
        <dbReference type="Proteomes" id="UP000245207"/>
    </source>
</evidence>
<dbReference type="EMBL" id="PKPP01008534">
    <property type="protein sequence ID" value="PWA50439.1"/>
    <property type="molecule type" value="Genomic_DNA"/>
</dbReference>
<reference evidence="7 8" key="1">
    <citation type="journal article" date="2018" name="Mol. Plant">
        <title>The genome of Artemisia annua provides insight into the evolution of Asteraceae family and artemisinin biosynthesis.</title>
        <authorList>
            <person name="Shen Q."/>
            <person name="Zhang L."/>
            <person name="Liao Z."/>
            <person name="Wang S."/>
            <person name="Yan T."/>
            <person name="Shi P."/>
            <person name="Liu M."/>
            <person name="Fu X."/>
            <person name="Pan Q."/>
            <person name="Wang Y."/>
            <person name="Lv Z."/>
            <person name="Lu X."/>
            <person name="Zhang F."/>
            <person name="Jiang W."/>
            <person name="Ma Y."/>
            <person name="Chen M."/>
            <person name="Hao X."/>
            <person name="Li L."/>
            <person name="Tang Y."/>
            <person name="Lv G."/>
            <person name="Zhou Y."/>
            <person name="Sun X."/>
            <person name="Brodelius P.E."/>
            <person name="Rose J.K.C."/>
            <person name="Tang K."/>
        </authorList>
    </citation>
    <scope>NUCLEOTIDE SEQUENCE [LARGE SCALE GENOMIC DNA]</scope>
    <source>
        <strain evidence="8">cv. Huhao1</strain>
        <tissue evidence="7">Leaf</tissue>
    </source>
</reference>